<evidence type="ECO:0000313" key="3">
    <source>
        <dbReference type="Proteomes" id="UP000199009"/>
    </source>
</evidence>
<feature type="transmembrane region" description="Helical" evidence="1">
    <location>
        <begin position="296"/>
        <end position="318"/>
    </location>
</feature>
<dbReference type="InterPro" id="IPR047928">
    <property type="entry name" value="Perm_prefix_1"/>
</dbReference>
<feature type="transmembrane region" description="Helical" evidence="1">
    <location>
        <begin position="123"/>
        <end position="149"/>
    </location>
</feature>
<keyword evidence="3" id="KW-1185">Reference proteome</keyword>
<sequence>MTTATLTERYIHAATRSVPEKSRADLRAELEASIDDAIDARMASGDGRADAERAVLTEMGDPDRLAADYSDRPAFLIGPRYYFEWLRLVKLLFVIVLPLAVAGVALGQLIAGSTSGGIVVGGVIGSTVVAAMTIALHLAFWPTLIFAILERSDRSASPASRASAPWTQWSLDRLPEIRPKGIGTADLVASLVYVALMIGALLWDQFVGFVFIDGDGVPILDPALWSFWLPVLLVALLGEAVFAVLLFRSGRWTAGLAIANAVLALVFAVPIVWLVAQDALLNPAFFAAVAGEDAAEVGSIVGIVVACTAAAIAVWDIVDGIIKAVRARRG</sequence>
<dbReference type="RefSeq" id="WP_091487740.1">
    <property type="nucleotide sequence ID" value="NZ_LT629692.1"/>
</dbReference>
<evidence type="ECO:0000313" key="2">
    <source>
        <dbReference type="EMBL" id="SDG77052.1"/>
    </source>
</evidence>
<reference evidence="2 3" key="1">
    <citation type="submission" date="2016-10" db="EMBL/GenBank/DDBJ databases">
        <authorList>
            <person name="de Groot N.N."/>
        </authorList>
    </citation>
    <scope>NUCLEOTIDE SEQUENCE [LARGE SCALE GENOMIC DNA]</scope>
    <source>
        <strain evidence="2 3">DSM 23142</strain>
    </source>
</reference>
<keyword evidence="1" id="KW-0812">Transmembrane</keyword>
<protein>
    <submittedName>
        <fullName evidence="2">Uncharacterized protein</fullName>
    </submittedName>
</protein>
<feature type="transmembrane region" description="Helical" evidence="1">
    <location>
        <begin position="182"/>
        <end position="203"/>
    </location>
</feature>
<dbReference type="STRING" id="370764.SAMN04489810_1244"/>
<dbReference type="Pfam" id="PF22564">
    <property type="entry name" value="HAAS"/>
    <property type="match status" value="1"/>
</dbReference>
<keyword evidence="1" id="KW-1133">Transmembrane helix</keyword>
<dbReference type="NCBIfam" id="NF038403">
    <property type="entry name" value="perm_prefix_1"/>
    <property type="match status" value="1"/>
</dbReference>
<dbReference type="AlphaFoldDB" id="A0A1G7WYN5"/>
<evidence type="ECO:0000256" key="1">
    <source>
        <dbReference type="SAM" id="Phobius"/>
    </source>
</evidence>
<proteinExistence type="predicted"/>
<feature type="transmembrane region" description="Helical" evidence="1">
    <location>
        <begin position="223"/>
        <end position="247"/>
    </location>
</feature>
<accession>A0A1G7WYN5</accession>
<dbReference type="EMBL" id="LT629692">
    <property type="protein sequence ID" value="SDG77052.1"/>
    <property type="molecule type" value="Genomic_DNA"/>
</dbReference>
<keyword evidence="1" id="KW-0472">Membrane</keyword>
<feature type="transmembrane region" description="Helical" evidence="1">
    <location>
        <begin position="254"/>
        <end position="276"/>
    </location>
</feature>
<gene>
    <name evidence="2" type="ORF">SAMN04489810_1244</name>
</gene>
<dbReference type="OrthoDB" id="3171769at2"/>
<dbReference type="Proteomes" id="UP000199009">
    <property type="component" value="Chromosome I"/>
</dbReference>
<name>A0A1G7WYN5_9MICO</name>
<organism evidence="2 3">
    <name type="scientific">Microbacterium pygmaeum</name>
    <dbReference type="NCBI Taxonomy" id="370764"/>
    <lineage>
        <taxon>Bacteria</taxon>
        <taxon>Bacillati</taxon>
        <taxon>Actinomycetota</taxon>
        <taxon>Actinomycetes</taxon>
        <taxon>Micrococcales</taxon>
        <taxon>Microbacteriaceae</taxon>
        <taxon>Microbacterium</taxon>
    </lineage>
</organism>
<feature type="transmembrane region" description="Helical" evidence="1">
    <location>
        <begin position="88"/>
        <end position="111"/>
    </location>
</feature>